<organism evidence="1 2">
    <name type="scientific">Rickenella mellea</name>
    <dbReference type="NCBI Taxonomy" id="50990"/>
    <lineage>
        <taxon>Eukaryota</taxon>
        <taxon>Fungi</taxon>
        <taxon>Dikarya</taxon>
        <taxon>Basidiomycota</taxon>
        <taxon>Agaricomycotina</taxon>
        <taxon>Agaricomycetes</taxon>
        <taxon>Hymenochaetales</taxon>
        <taxon>Rickenellaceae</taxon>
        <taxon>Rickenella</taxon>
    </lineage>
</organism>
<name>A0A4Y7PMB4_9AGAM</name>
<gene>
    <name evidence="1" type="ORF">BD410DRAFT_86971</name>
</gene>
<dbReference type="VEuPathDB" id="FungiDB:BD410DRAFT_86971"/>
<reference evidence="1 2" key="1">
    <citation type="submission" date="2018-06" db="EMBL/GenBank/DDBJ databases">
        <title>A transcriptomic atlas of mushroom development highlights an independent origin of complex multicellularity.</title>
        <authorList>
            <consortium name="DOE Joint Genome Institute"/>
            <person name="Krizsan K."/>
            <person name="Almasi E."/>
            <person name="Merenyi Z."/>
            <person name="Sahu N."/>
            <person name="Viragh M."/>
            <person name="Koszo T."/>
            <person name="Mondo S."/>
            <person name="Kiss B."/>
            <person name="Balint B."/>
            <person name="Kues U."/>
            <person name="Barry K."/>
            <person name="Hegedus J.C."/>
            <person name="Henrissat B."/>
            <person name="Johnson J."/>
            <person name="Lipzen A."/>
            <person name="Ohm R."/>
            <person name="Nagy I."/>
            <person name="Pangilinan J."/>
            <person name="Yan J."/>
            <person name="Xiong Y."/>
            <person name="Grigoriev I.V."/>
            <person name="Hibbett D.S."/>
            <person name="Nagy L.G."/>
        </authorList>
    </citation>
    <scope>NUCLEOTIDE SEQUENCE [LARGE SCALE GENOMIC DNA]</scope>
    <source>
        <strain evidence="1 2">SZMC22713</strain>
    </source>
</reference>
<dbReference type="EMBL" id="ML170264">
    <property type="protein sequence ID" value="TDL15719.1"/>
    <property type="molecule type" value="Genomic_DNA"/>
</dbReference>
<dbReference type="InterPro" id="IPR032675">
    <property type="entry name" value="LRR_dom_sf"/>
</dbReference>
<evidence type="ECO:0000313" key="1">
    <source>
        <dbReference type="EMBL" id="TDL15719.1"/>
    </source>
</evidence>
<sequence length="309" mass="35446">MPRYQLIKFLSVIPSRTPKIRTLTVRVFDAFLIDRTRLPIDAYIVFSPCGSKWLLRNLRSLNLQLVDQFDLIECLSHSPRIEEVRAWFNFSTQKLQPIHHHVDVSLAHLTYLDITLNVDSWDQGKFGPFEHFRLPVIKTLLLRVFGIQHGGHGFDIWDLSIDFACQYKSSLQNLEIDGRFFTTPPPFLDRLPKLRHLGIPMGDLNNDLIHGLVSRFSSSAHQSCRGYSCLESLCVFPCSKGHGAANLHAIIDHAAEKKSSATFHPVIVVVTYDLFKSLSLHPGCVVEIMKQGDWRERRRNDLYREIGSE</sequence>
<dbReference type="SUPFAM" id="SSF52058">
    <property type="entry name" value="L domain-like"/>
    <property type="match status" value="1"/>
</dbReference>
<proteinExistence type="predicted"/>
<evidence type="ECO:0000313" key="2">
    <source>
        <dbReference type="Proteomes" id="UP000294933"/>
    </source>
</evidence>
<evidence type="ECO:0008006" key="3">
    <source>
        <dbReference type="Google" id="ProtNLM"/>
    </source>
</evidence>
<protein>
    <recommendedName>
        <fullName evidence="3">F-box domain-containing protein</fullName>
    </recommendedName>
</protein>
<dbReference type="AlphaFoldDB" id="A0A4Y7PMB4"/>
<keyword evidence="2" id="KW-1185">Reference proteome</keyword>
<dbReference type="Proteomes" id="UP000294933">
    <property type="component" value="Unassembled WGS sequence"/>
</dbReference>
<dbReference type="Gene3D" id="3.80.10.10">
    <property type="entry name" value="Ribonuclease Inhibitor"/>
    <property type="match status" value="1"/>
</dbReference>
<accession>A0A4Y7PMB4</accession>